<dbReference type="GO" id="GO:0042752">
    <property type="term" value="P:regulation of circadian rhythm"/>
    <property type="evidence" value="ECO:0007669"/>
    <property type="project" value="InterPro"/>
</dbReference>
<evidence type="ECO:0000313" key="3">
    <source>
        <dbReference type="Proteomes" id="UP000007015"/>
    </source>
</evidence>
<dbReference type="InterPro" id="IPR039317">
    <property type="entry name" value="TIC"/>
</dbReference>
<evidence type="ECO:0000256" key="1">
    <source>
        <dbReference type="SAM" id="MobiDB-lite"/>
    </source>
</evidence>
<feature type="region of interest" description="Disordered" evidence="1">
    <location>
        <begin position="63"/>
        <end position="97"/>
    </location>
</feature>
<evidence type="ECO:0000313" key="2">
    <source>
        <dbReference type="EMBL" id="EEC82299.1"/>
    </source>
</evidence>
<dbReference type="HOGENOM" id="CLU_1799663_0_0_1"/>
<organism evidence="2 3">
    <name type="scientific">Oryza sativa subsp. indica</name>
    <name type="common">Rice</name>
    <dbReference type="NCBI Taxonomy" id="39946"/>
    <lineage>
        <taxon>Eukaryota</taxon>
        <taxon>Viridiplantae</taxon>
        <taxon>Streptophyta</taxon>
        <taxon>Embryophyta</taxon>
        <taxon>Tracheophyta</taxon>
        <taxon>Spermatophyta</taxon>
        <taxon>Magnoliopsida</taxon>
        <taxon>Liliopsida</taxon>
        <taxon>Poales</taxon>
        <taxon>Poaceae</taxon>
        <taxon>BOP clade</taxon>
        <taxon>Oryzoideae</taxon>
        <taxon>Oryzeae</taxon>
        <taxon>Oryzinae</taxon>
        <taxon>Oryza</taxon>
        <taxon>Oryza sativa</taxon>
    </lineage>
</organism>
<protein>
    <submittedName>
        <fullName evidence="2">Uncharacterized protein</fullName>
    </submittedName>
</protein>
<feature type="compositionally biased region" description="Low complexity" evidence="1">
    <location>
        <begin position="70"/>
        <end position="86"/>
    </location>
</feature>
<gene>
    <name evidence="2" type="ORF">OsI_26548</name>
</gene>
<dbReference type="PANTHER" id="PTHR34798">
    <property type="entry name" value="PROTEIN TIME FOR COFFEE"/>
    <property type="match status" value="1"/>
</dbReference>
<feature type="compositionally biased region" description="Polar residues" evidence="1">
    <location>
        <begin position="7"/>
        <end position="28"/>
    </location>
</feature>
<name>B8B7J5_ORYSI</name>
<feature type="region of interest" description="Disordered" evidence="1">
    <location>
        <begin position="1"/>
        <end position="46"/>
    </location>
</feature>
<accession>B8B7J5</accession>
<dbReference type="Proteomes" id="UP000007015">
    <property type="component" value="Chromosome 7"/>
</dbReference>
<reference evidence="2 3" key="1">
    <citation type="journal article" date="2005" name="PLoS Biol.">
        <title>The genomes of Oryza sativa: a history of duplications.</title>
        <authorList>
            <person name="Yu J."/>
            <person name="Wang J."/>
            <person name="Lin W."/>
            <person name="Li S."/>
            <person name="Li H."/>
            <person name="Zhou J."/>
            <person name="Ni P."/>
            <person name="Dong W."/>
            <person name="Hu S."/>
            <person name="Zeng C."/>
            <person name="Zhang J."/>
            <person name="Zhang Y."/>
            <person name="Li R."/>
            <person name="Xu Z."/>
            <person name="Li S."/>
            <person name="Li X."/>
            <person name="Zheng H."/>
            <person name="Cong L."/>
            <person name="Lin L."/>
            <person name="Yin J."/>
            <person name="Geng J."/>
            <person name="Li G."/>
            <person name="Shi J."/>
            <person name="Liu J."/>
            <person name="Lv H."/>
            <person name="Li J."/>
            <person name="Wang J."/>
            <person name="Deng Y."/>
            <person name="Ran L."/>
            <person name="Shi X."/>
            <person name="Wang X."/>
            <person name="Wu Q."/>
            <person name="Li C."/>
            <person name="Ren X."/>
            <person name="Wang J."/>
            <person name="Wang X."/>
            <person name="Li D."/>
            <person name="Liu D."/>
            <person name="Zhang X."/>
            <person name="Ji Z."/>
            <person name="Zhao W."/>
            <person name="Sun Y."/>
            <person name="Zhang Z."/>
            <person name="Bao J."/>
            <person name="Han Y."/>
            <person name="Dong L."/>
            <person name="Ji J."/>
            <person name="Chen P."/>
            <person name="Wu S."/>
            <person name="Liu J."/>
            <person name="Xiao Y."/>
            <person name="Bu D."/>
            <person name="Tan J."/>
            <person name="Yang L."/>
            <person name="Ye C."/>
            <person name="Zhang J."/>
            <person name="Xu J."/>
            <person name="Zhou Y."/>
            <person name="Yu Y."/>
            <person name="Zhang B."/>
            <person name="Zhuang S."/>
            <person name="Wei H."/>
            <person name="Liu B."/>
            <person name="Lei M."/>
            <person name="Yu H."/>
            <person name="Li Y."/>
            <person name="Xu H."/>
            <person name="Wei S."/>
            <person name="He X."/>
            <person name="Fang L."/>
            <person name="Zhang Z."/>
            <person name="Zhang Y."/>
            <person name="Huang X."/>
            <person name="Su Z."/>
            <person name="Tong W."/>
            <person name="Li J."/>
            <person name="Tong Z."/>
            <person name="Li S."/>
            <person name="Ye J."/>
            <person name="Wang L."/>
            <person name="Fang L."/>
            <person name="Lei T."/>
            <person name="Chen C."/>
            <person name="Chen H."/>
            <person name="Xu Z."/>
            <person name="Li H."/>
            <person name="Huang H."/>
            <person name="Zhang F."/>
            <person name="Xu H."/>
            <person name="Li N."/>
            <person name="Zhao C."/>
            <person name="Li S."/>
            <person name="Dong L."/>
            <person name="Huang Y."/>
            <person name="Li L."/>
            <person name="Xi Y."/>
            <person name="Qi Q."/>
            <person name="Li W."/>
            <person name="Zhang B."/>
            <person name="Hu W."/>
            <person name="Zhang Y."/>
            <person name="Tian X."/>
            <person name="Jiao Y."/>
            <person name="Liang X."/>
            <person name="Jin J."/>
            <person name="Gao L."/>
            <person name="Zheng W."/>
            <person name="Hao B."/>
            <person name="Liu S."/>
            <person name="Wang W."/>
            <person name="Yuan L."/>
            <person name="Cao M."/>
            <person name="McDermott J."/>
            <person name="Samudrala R."/>
            <person name="Wang J."/>
            <person name="Wong G.K."/>
            <person name="Yang H."/>
        </authorList>
    </citation>
    <scope>NUCLEOTIDE SEQUENCE [LARGE SCALE GENOMIC DNA]</scope>
    <source>
        <strain evidence="3">cv. 93-11</strain>
    </source>
</reference>
<sequence length="144" mass="14984">MPMPSILGQQPNVPPGSNSGSKQQSHMMKQQPFPQGGHFFISNAYTPQAPGAAGGVALGLYQKRSADKTQQQQQPHQQSAMSAAASNNMKTHHPPAGSFMHLAAASQSPSGVPHSHMSAAQLTFGAPMSMSVKPSSDQKPAAGK</sequence>
<dbReference type="Gramene" id="BGIOSGA024052-TA">
    <property type="protein sequence ID" value="BGIOSGA024052-PA"/>
    <property type="gene ID" value="BGIOSGA024052"/>
</dbReference>
<dbReference type="GO" id="GO:0005634">
    <property type="term" value="C:nucleus"/>
    <property type="evidence" value="ECO:0007669"/>
    <property type="project" value="TreeGrafter"/>
</dbReference>
<keyword evidence="3" id="KW-1185">Reference proteome</keyword>
<dbReference type="PANTHER" id="PTHR34798:SF2">
    <property type="entry name" value="PROTEIN TIME FOR COFFEE"/>
    <property type="match status" value="1"/>
</dbReference>
<proteinExistence type="predicted"/>
<dbReference type="AlphaFoldDB" id="B8B7J5"/>
<dbReference type="EMBL" id="CM000132">
    <property type="protein sequence ID" value="EEC82299.1"/>
    <property type="molecule type" value="Genomic_DNA"/>
</dbReference>